<evidence type="ECO:0000313" key="1">
    <source>
        <dbReference type="EMBL" id="CAC5424267.1"/>
    </source>
</evidence>
<organism evidence="1 2">
    <name type="scientific">Mytilus coruscus</name>
    <name type="common">Sea mussel</name>
    <dbReference type="NCBI Taxonomy" id="42192"/>
    <lineage>
        <taxon>Eukaryota</taxon>
        <taxon>Metazoa</taxon>
        <taxon>Spiralia</taxon>
        <taxon>Lophotrochozoa</taxon>
        <taxon>Mollusca</taxon>
        <taxon>Bivalvia</taxon>
        <taxon>Autobranchia</taxon>
        <taxon>Pteriomorphia</taxon>
        <taxon>Mytilida</taxon>
        <taxon>Mytiloidea</taxon>
        <taxon>Mytilidae</taxon>
        <taxon>Mytilinae</taxon>
        <taxon>Mytilus</taxon>
    </lineage>
</organism>
<gene>
    <name evidence="1" type="ORF">MCOR_56188</name>
</gene>
<sequence length="239" mass="27042">MIYQCNTFWRSTGAGKNELTVSSHVRSSLSDVGPCELMSGHSESDKERIGGAEVSRNRNYSAFDRSAGFIADNQRLFHGRRDIPSEIGSNYSKFTSGRDPADTRAFVQRHLKISHDPILLSMPSRASARKERVIPWKIRTDTGVPDSFENRKREFPDIMSGFEDNYLGRCDNQVGRHRSALTDSRRAENNITSLPTNRPLNSANTTRNTRIQLIMTGKVVSRTIKSTLRWYLRLMAGTT</sequence>
<protein>
    <submittedName>
        <fullName evidence="1">Uncharacterized protein</fullName>
    </submittedName>
</protein>
<keyword evidence="2" id="KW-1185">Reference proteome</keyword>
<proteinExistence type="predicted"/>
<dbReference type="AlphaFoldDB" id="A0A6J8EUP6"/>
<dbReference type="EMBL" id="CACVKT020009997">
    <property type="protein sequence ID" value="CAC5424267.1"/>
    <property type="molecule type" value="Genomic_DNA"/>
</dbReference>
<reference evidence="1 2" key="1">
    <citation type="submission" date="2020-06" db="EMBL/GenBank/DDBJ databases">
        <authorList>
            <person name="Li R."/>
            <person name="Bekaert M."/>
        </authorList>
    </citation>
    <scope>NUCLEOTIDE SEQUENCE [LARGE SCALE GENOMIC DNA]</scope>
    <source>
        <strain evidence="2">wild</strain>
    </source>
</reference>
<evidence type="ECO:0000313" key="2">
    <source>
        <dbReference type="Proteomes" id="UP000507470"/>
    </source>
</evidence>
<name>A0A6J8EUP6_MYTCO</name>
<accession>A0A6J8EUP6</accession>
<dbReference type="Proteomes" id="UP000507470">
    <property type="component" value="Unassembled WGS sequence"/>
</dbReference>